<dbReference type="PANTHER" id="PTHR11062:SF77">
    <property type="entry name" value="GLYCOSYLTRANSFERASE FAMILY EXOSTOSIN PROTEIN"/>
    <property type="match status" value="1"/>
</dbReference>
<dbReference type="Pfam" id="PF03016">
    <property type="entry name" value="Exostosin_GT47"/>
    <property type="match status" value="1"/>
</dbReference>
<evidence type="ECO:0000256" key="4">
    <source>
        <dbReference type="ARBA" id="ARBA00022968"/>
    </source>
</evidence>
<evidence type="ECO:0000256" key="6">
    <source>
        <dbReference type="SAM" id="Phobius"/>
    </source>
</evidence>
<evidence type="ECO:0000259" key="7">
    <source>
        <dbReference type="Pfam" id="PF03016"/>
    </source>
</evidence>
<feature type="transmembrane region" description="Helical" evidence="6">
    <location>
        <begin position="18"/>
        <end position="39"/>
    </location>
</feature>
<comment type="caution">
    <text evidence="8">The sequence shown here is derived from an EMBL/GenBank/DDBJ whole genome shotgun (WGS) entry which is preliminary data.</text>
</comment>
<dbReference type="GO" id="GO:0000139">
    <property type="term" value="C:Golgi membrane"/>
    <property type="evidence" value="ECO:0007669"/>
    <property type="project" value="UniProtKB-SubCell"/>
</dbReference>
<dbReference type="InterPro" id="IPR040911">
    <property type="entry name" value="Exostosin_GT47"/>
</dbReference>
<keyword evidence="5" id="KW-0333">Golgi apparatus</keyword>
<evidence type="ECO:0000256" key="1">
    <source>
        <dbReference type="ARBA" id="ARBA00004323"/>
    </source>
</evidence>
<keyword evidence="3" id="KW-0808">Transferase</keyword>
<dbReference type="GO" id="GO:0016757">
    <property type="term" value="F:glycosyltransferase activity"/>
    <property type="evidence" value="ECO:0007669"/>
    <property type="project" value="UniProtKB-KW"/>
</dbReference>
<feature type="domain" description="Exostosin GT47" evidence="7">
    <location>
        <begin position="309"/>
        <end position="587"/>
    </location>
</feature>
<keyword evidence="6" id="KW-0812">Transmembrane</keyword>
<dbReference type="Proteomes" id="UP000593568">
    <property type="component" value="Unassembled WGS sequence"/>
</dbReference>
<dbReference type="AlphaFoldDB" id="A0A7J9ENC3"/>
<protein>
    <recommendedName>
        <fullName evidence="7">Exostosin GT47 domain-containing protein</fullName>
    </recommendedName>
</protein>
<keyword evidence="3" id="KW-0328">Glycosyltransferase</keyword>
<comment type="subcellular location">
    <subcellularLocation>
        <location evidence="1">Golgi apparatus membrane</location>
        <topology evidence="1">Single-pass type II membrane protein</topology>
    </subcellularLocation>
</comment>
<organism evidence="8 9">
    <name type="scientific">Gossypium trilobum</name>
    <dbReference type="NCBI Taxonomy" id="34281"/>
    <lineage>
        <taxon>Eukaryota</taxon>
        <taxon>Viridiplantae</taxon>
        <taxon>Streptophyta</taxon>
        <taxon>Embryophyta</taxon>
        <taxon>Tracheophyta</taxon>
        <taxon>Spermatophyta</taxon>
        <taxon>Magnoliopsida</taxon>
        <taxon>eudicotyledons</taxon>
        <taxon>Gunneridae</taxon>
        <taxon>Pentapetalae</taxon>
        <taxon>rosids</taxon>
        <taxon>malvids</taxon>
        <taxon>Malvales</taxon>
        <taxon>Malvaceae</taxon>
        <taxon>Malvoideae</taxon>
        <taxon>Gossypium</taxon>
    </lineage>
</organism>
<accession>A0A7J9ENC3</accession>
<sequence>MGVFALTLRLFHAEVRKLLLIIGLAVSFIILFQCFSFSYGKIFVPSPTSKSSVVKLVKLVSNATTLNDSNMAELFINVVANDTNGSDPEEEARYKHNTLEANTGSDSSSEVNRYLDGSFSKFKDQNSHERISKPRITQGKSLMSGYIASTDDGSTKVMVEIAKNSEKMINGPKPTTDYGGVVPFISAIVAAKGLQSSNLSSGTSSSFLGANLSSPRNAETSIGTQHTNFKPLQIESAISVSQMKSLLLQSIDSSRSLRPRRSSARDRELLSARQEIGNARVSRKVPVLHASVYQNISKFERSYEMMEQILKVYIYKEGVKPIFHQPKMRGIYASEGWFMKLMEGNKKFVVKDPRRAHLFYLPFSSNMLRSALNGQDFQHVKDLQKYLKDYVELIAGKYSFWNRTGGADHFLVACHDWAINLTKNIRSCIRALCNSNAAKGFEIGKDTTLPVTYIRSMEAPLENLGGKPPSERNILAFFAGGMHGYLRPILLRYWQNKESDMKIFGPMPRDVEGKRKYREHMKSSKYCICAKGYEVHTPRVVESIYYECVPVIISDNYVPPFFEVLNWEAFAILVQEKDIPSLRNILLSIPEEKYLEMHARVKLVQRHFLWHKRPVKYDLFHMILHSVWYNRVFHIKTR</sequence>
<evidence type="ECO:0000256" key="2">
    <source>
        <dbReference type="ARBA" id="ARBA00010271"/>
    </source>
</evidence>
<keyword evidence="9" id="KW-1185">Reference proteome</keyword>
<comment type="similarity">
    <text evidence="2">Belongs to the glycosyltransferase 47 family.</text>
</comment>
<gene>
    <name evidence="8" type="ORF">Gotri_009246</name>
</gene>
<dbReference type="PANTHER" id="PTHR11062">
    <property type="entry name" value="EXOSTOSIN HEPARAN SULFATE GLYCOSYLTRANSFERASE -RELATED"/>
    <property type="match status" value="1"/>
</dbReference>
<dbReference type="EMBL" id="JABEZW010000009">
    <property type="protein sequence ID" value="MBA0774005.1"/>
    <property type="molecule type" value="Genomic_DNA"/>
</dbReference>
<evidence type="ECO:0000256" key="5">
    <source>
        <dbReference type="ARBA" id="ARBA00023034"/>
    </source>
</evidence>
<keyword evidence="4" id="KW-0735">Signal-anchor</keyword>
<evidence type="ECO:0000256" key="3">
    <source>
        <dbReference type="ARBA" id="ARBA00022676"/>
    </source>
</evidence>
<reference evidence="8 9" key="1">
    <citation type="journal article" date="2019" name="Genome Biol. Evol.">
        <title>Insights into the evolution of the New World diploid cottons (Gossypium, subgenus Houzingenia) based on genome sequencing.</title>
        <authorList>
            <person name="Grover C.E."/>
            <person name="Arick M.A. 2nd"/>
            <person name="Thrash A."/>
            <person name="Conover J.L."/>
            <person name="Sanders W.S."/>
            <person name="Peterson D.G."/>
            <person name="Frelichowski J.E."/>
            <person name="Scheffler J.A."/>
            <person name="Scheffler B.E."/>
            <person name="Wendel J.F."/>
        </authorList>
    </citation>
    <scope>NUCLEOTIDE SEQUENCE [LARGE SCALE GENOMIC DNA]</scope>
    <source>
        <strain evidence="8">8</strain>
        <tissue evidence="8">Leaf</tissue>
    </source>
</reference>
<name>A0A7J9ENC3_9ROSI</name>
<dbReference type="InterPro" id="IPR004263">
    <property type="entry name" value="Exostosin"/>
</dbReference>
<keyword evidence="6" id="KW-0472">Membrane</keyword>
<proteinExistence type="inferred from homology"/>
<evidence type="ECO:0000313" key="8">
    <source>
        <dbReference type="EMBL" id="MBA0774005.1"/>
    </source>
</evidence>
<evidence type="ECO:0000313" key="9">
    <source>
        <dbReference type="Proteomes" id="UP000593568"/>
    </source>
</evidence>
<keyword evidence="6" id="KW-1133">Transmembrane helix</keyword>